<comment type="caution">
    <text evidence="1">The sequence shown here is derived from an EMBL/GenBank/DDBJ whole genome shotgun (WGS) entry which is preliminary data.</text>
</comment>
<gene>
    <name evidence="1" type="ORF">B0H17DRAFT_1184579</name>
</gene>
<name>A0AAD7CW74_MYCRO</name>
<dbReference type="CDD" id="cd21037">
    <property type="entry name" value="MLKL_NTD"/>
    <property type="match status" value="1"/>
</dbReference>
<sequence length="249" mass="27882">MRFRFLFRTRKKSQPRTSTRLDSLHSRNPLPDVFWTSIRALKESADAFPPLKSAVGGVIAVYEIVERAKHAKSDARDVALCTKAILNVVAEAVPDPSEISLPMLQSIERFTTYICVSLFGDIRCSMEAITLTGGITRLVNLNRNECALGAIKAQRDGAYRDFVLMFDLQMASTLRLEVQQERISVQLAQTHLEVGKVNATVVHVFYLMYGNDSDSLSQDALALDQAQVLFYAKVISFFWPSPDGSYKLI</sequence>
<protein>
    <submittedName>
        <fullName evidence="1">Uncharacterized protein</fullName>
    </submittedName>
</protein>
<dbReference type="Proteomes" id="UP001221757">
    <property type="component" value="Unassembled WGS sequence"/>
</dbReference>
<proteinExistence type="predicted"/>
<dbReference type="InterPro" id="IPR059179">
    <property type="entry name" value="MLKL-like_MCAfunc"/>
</dbReference>
<organism evidence="1 2">
    <name type="scientific">Mycena rosella</name>
    <name type="common">Pink bonnet</name>
    <name type="synonym">Agaricus rosellus</name>
    <dbReference type="NCBI Taxonomy" id="1033263"/>
    <lineage>
        <taxon>Eukaryota</taxon>
        <taxon>Fungi</taxon>
        <taxon>Dikarya</taxon>
        <taxon>Basidiomycota</taxon>
        <taxon>Agaricomycotina</taxon>
        <taxon>Agaricomycetes</taxon>
        <taxon>Agaricomycetidae</taxon>
        <taxon>Agaricales</taxon>
        <taxon>Marasmiineae</taxon>
        <taxon>Mycenaceae</taxon>
        <taxon>Mycena</taxon>
    </lineage>
</organism>
<evidence type="ECO:0000313" key="1">
    <source>
        <dbReference type="EMBL" id="KAJ7664976.1"/>
    </source>
</evidence>
<dbReference type="EMBL" id="JARKIE010000217">
    <property type="protein sequence ID" value="KAJ7664976.1"/>
    <property type="molecule type" value="Genomic_DNA"/>
</dbReference>
<dbReference type="AlphaFoldDB" id="A0AAD7CW74"/>
<reference evidence="1" key="1">
    <citation type="submission" date="2023-03" db="EMBL/GenBank/DDBJ databases">
        <title>Massive genome expansion in bonnet fungi (Mycena s.s.) driven by repeated elements and novel gene families across ecological guilds.</title>
        <authorList>
            <consortium name="Lawrence Berkeley National Laboratory"/>
            <person name="Harder C.B."/>
            <person name="Miyauchi S."/>
            <person name="Viragh M."/>
            <person name="Kuo A."/>
            <person name="Thoen E."/>
            <person name="Andreopoulos B."/>
            <person name="Lu D."/>
            <person name="Skrede I."/>
            <person name="Drula E."/>
            <person name="Henrissat B."/>
            <person name="Morin E."/>
            <person name="Kohler A."/>
            <person name="Barry K."/>
            <person name="LaButti K."/>
            <person name="Morin E."/>
            <person name="Salamov A."/>
            <person name="Lipzen A."/>
            <person name="Mereny Z."/>
            <person name="Hegedus B."/>
            <person name="Baldrian P."/>
            <person name="Stursova M."/>
            <person name="Weitz H."/>
            <person name="Taylor A."/>
            <person name="Grigoriev I.V."/>
            <person name="Nagy L.G."/>
            <person name="Martin F."/>
            <person name="Kauserud H."/>
        </authorList>
    </citation>
    <scope>NUCLEOTIDE SEQUENCE</scope>
    <source>
        <strain evidence="1">CBHHK067</strain>
    </source>
</reference>
<evidence type="ECO:0000313" key="2">
    <source>
        <dbReference type="Proteomes" id="UP001221757"/>
    </source>
</evidence>
<keyword evidence="2" id="KW-1185">Reference proteome</keyword>
<accession>A0AAD7CW74</accession>